<feature type="compositionally biased region" description="Basic residues" evidence="1">
    <location>
        <begin position="116"/>
        <end position="125"/>
    </location>
</feature>
<proteinExistence type="predicted"/>
<gene>
    <name evidence="2" type="primary">Contig14549.g15503</name>
    <name evidence="2" type="ORF">STYLEM_14833</name>
</gene>
<reference evidence="2 3" key="1">
    <citation type="submission" date="2014-06" db="EMBL/GenBank/DDBJ databases">
        <authorList>
            <person name="Swart Estienne"/>
        </authorList>
    </citation>
    <scope>NUCLEOTIDE SEQUENCE [LARGE SCALE GENOMIC DNA]</scope>
    <source>
        <strain evidence="2 3">130c</strain>
    </source>
</reference>
<dbReference type="InParanoid" id="A0A078AUQ5"/>
<sequence>MPSKDHDQHVEEAKQQARSDPVQDGQQLPESDLRLQHDPLNEINDDPRHPKDKKHKVNQDLKFIKESKVGLDSKKVQEKAVRIKIEDDPMQQFQQQPRQSQKQNQSSSRQGQPHPHAQHHPHHHQQVQVQPPLSKQTEPAGSSLKSRSS</sequence>
<accession>A0A078AUQ5</accession>
<evidence type="ECO:0000313" key="3">
    <source>
        <dbReference type="Proteomes" id="UP000039865"/>
    </source>
</evidence>
<evidence type="ECO:0000256" key="1">
    <source>
        <dbReference type="SAM" id="MobiDB-lite"/>
    </source>
</evidence>
<feature type="compositionally biased region" description="Polar residues" evidence="1">
    <location>
        <begin position="133"/>
        <end position="149"/>
    </location>
</feature>
<keyword evidence="3" id="KW-1185">Reference proteome</keyword>
<feature type="compositionally biased region" description="Basic and acidic residues" evidence="1">
    <location>
        <begin position="57"/>
        <end position="87"/>
    </location>
</feature>
<feature type="compositionally biased region" description="Basic and acidic residues" evidence="1">
    <location>
        <begin position="1"/>
        <end position="17"/>
    </location>
</feature>
<dbReference type="Proteomes" id="UP000039865">
    <property type="component" value="Unassembled WGS sequence"/>
</dbReference>
<evidence type="ECO:0000313" key="2">
    <source>
        <dbReference type="EMBL" id="CDW85746.1"/>
    </source>
</evidence>
<dbReference type="EMBL" id="CCKQ01014017">
    <property type="protein sequence ID" value="CDW85746.1"/>
    <property type="molecule type" value="Genomic_DNA"/>
</dbReference>
<feature type="compositionally biased region" description="Basic and acidic residues" evidence="1">
    <location>
        <begin position="31"/>
        <end position="49"/>
    </location>
</feature>
<feature type="region of interest" description="Disordered" evidence="1">
    <location>
        <begin position="1"/>
        <end position="149"/>
    </location>
</feature>
<dbReference type="AlphaFoldDB" id="A0A078AUQ5"/>
<feature type="compositionally biased region" description="Low complexity" evidence="1">
    <location>
        <begin position="91"/>
        <end position="115"/>
    </location>
</feature>
<name>A0A078AUQ5_STYLE</name>
<organism evidence="2 3">
    <name type="scientific">Stylonychia lemnae</name>
    <name type="common">Ciliate</name>
    <dbReference type="NCBI Taxonomy" id="5949"/>
    <lineage>
        <taxon>Eukaryota</taxon>
        <taxon>Sar</taxon>
        <taxon>Alveolata</taxon>
        <taxon>Ciliophora</taxon>
        <taxon>Intramacronucleata</taxon>
        <taxon>Spirotrichea</taxon>
        <taxon>Stichotrichia</taxon>
        <taxon>Sporadotrichida</taxon>
        <taxon>Oxytrichidae</taxon>
        <taxon>Stylonychinae</taxon>
        <taxon>Stylonychia</taxon>
    </lineage>
</organism>
<protein>
    <submittedName>
        <fullName evidence="2">Uncharacterized protein</fullName>
    </submittedName>
</protein>